<gene>
    <name evidence="2" type="ORF">GTA08_BOTSDO03672</name>
</gene>
<organism evidence="2 3">
    <name type="scientific">Botryosphaeria dothidea</name>
    <dbReference type="NCBI Taxonomy" id="55169"/>
    <lineage>
        <taxon>Eukaryota</taxon>
        <taxon>Fungi</taxon>
        <taxon>Dikarya</taxon>
        <taxon>Ascomycota</taxon>
        <taxon>Pezizomycotina</taxon>
        <taxon>Dothideomycetes</taxon>
        <taxon>Dothideomycetes incertae sedis</taxon>
        <taxon>Botryosphaeriales</taxon>
        <taxon>Botryosphaeriaceae</taxon>
        <taxon>Botryosphaeria</taxon>
    </lineage>
</organism>
<proteinExistence type="predicted"/>
<accession>A0A8H4N5B7</accession>
<protein>
    <submittedName>
        <fullName evidence="2">Uncharacterized protein</fullName>
    </submittedName>
</protein>
<feature type="compositionally biased region" description="Polar residues" evidence="1">
    <location>
        <begin position="8"/>
        <end position="18"/>
    </location>
</feature>
<dbReference type="AlphaFoldDB" id="A0A8H4N5B7"/>
<evidence type="ECO:0000313" key="3">
    <source>
        <dbReference type="Proteomes" id="UP000572817"/>
    </source>
</evidence>
<evidence type="ECO:0000256" key="1">
    <source>
        <dbReference type="SAM" id="MobiDB-lite"/>
    </source>
</evidence>
<comment type="caution">
    <text evidence="2">The sequence shown here is derived from an EMBL/GenBank/DDBJ whole genome shotgun (WGS) entry which is preliminary data.</text>
</comment>
<sequence length="74" mass="8000">MSAAQIPSGDTSSMNGQVFTPEGRNAHDSDETNKNMAPMSAAALPSFCQPAVYGNVDWHLPRGSWDTHVHVFEP</sequence>
<dbReference type="OrthoDB" id="2135488at2759"/>
<dbReference type="Proteomes" id="UP000572817">
    <property type="component" value="Unassembled WGS sequence"/>
</dbReference>
<name>A0A8H4N5B7_9PEZI</name>
<evidence type="ECO:0000313" key="2">
    <source>
        <dbReference type="EMBL" id="KAF4307798.1"/>
    </source>
</evidence>
<keyword evidence="3" id="KW-1185">Reference proteome</keyword>
<dbReference type="EMBL" id="WWBZ02000022">
    <property type="protein sequence ID" value="KAF4307798.1"/>
    <property type="molecule type" value="Genomic_DNA"/>
</dbReference>
<reference evidence="2" key="1">
    <citation type="submission" date="2020-04" db="EMBL/GenBank/DDBJ databases">
        <title>Genome Assembly and Annotation of Botryosphaeria dothidea sdau 11-99, a Latent Pathogen of Apple Fruit Ring Rot in China.</title>
        <authorList>
            <person name="Yu C."/>
            <person name="Diao Y."/>
            <person name="Lu Q."/>
            <person name="Zhao J."/>
            <person name="Cui S."/>
            <person name="Peng C."/>
            <person name="He B."/>
            <person name="Liu H."/>
        </authorList>
    </citation>
    <scope>NUCLEOTIDE SEQUENCE [LARGE SCALE GENOMIC DNA]</scope>
    <source>
        <strain evidence="2">Sdau11-99</strain>
    </source>
</reference>
<feature type="region of interest" description="Disordered" evidence="1">
    <location>
        <begin position="1"/>
        <end position="37"/>
    </location>
</feature>
<feature type="compositionally biased region" description="Basic and acidic residues" evidence="1">
    <location>
        <begin position="24"/>
        <end position="33"/>
    </location>
</feature>